<feature type="transmembrane region" description="Helical" evidence="1">
    <location>
        <begin position="12"/>
        <end position="31"/>
    </location>
</feature>
<protein>
    <submittedName>
        <fullName evidence="2">Uncharacterized protein</fullName>
    </submittedName>
</protein>
<keyword evidence="1" id="KW-1133">Transmembrane helix</keyword>
<evidence type="ECO:0000313" key="2">
    <source>
        <dbReference type="EMBL" id="CAK1588007.1"/>
    </source>
</evidence>
<dbReference type="AlphaFoldDB" id="A0AAV1L1W1"/>
<dbReference type="Proteomes" id="UP001314205">
    <property type="component" value="Unassembled WGS sequence"/>
</dbReference>
<organism evidence="2 3">
    <name type="scientific">Parnassius mnemosyne</name>
    <name type="common">clouded apollo</name>
    <dbReference type="NCBI Taxonomy" id="213953"/>
    <lineage>
        <taxon>Eukaryota</taxon>
        <taxon>Metazoa</taxon>
        <taxon>Ecdysozoa</taxon>
        <taxon>Arthropoda</taxon>
        <taxon>Hexapoda</taxon>
        <taxon>Insecta</taxon>
        <taxon>Pterygota</taxon>
        <taxon>Neoptera</taxon>
        <taxon>Endopterygota</taxon>
        <taxon>Lepidoptera</taxon>
        <taxon>Glossata</taxon>
        <taxon>Ditrysia</taxon>
        <taxon>Papilionoidea</taxon>
        <taxon>Papilionidae</taxon>
        <taxon>Parnassiinae</taxon>
        <taxon>Parnassini</taxon>
        <taxon>Parnassius</taxon>
        <taxon>Driopa</taxon>
    </lineage>
</organism>
<keyword evidence="3" id="KW-1185">Reference proteome</keyword>
<evidence type="ECO:0000313" key="3">
    <source>
        <dbReference type="Proteomes" id="UP001314205"/>
    </source>
</evidence>
<accession>A0AAV1L1W1</accession>
<keyword evidence="1" id="KW-0812">Transmembrane</keyword>
<sequence length="122" mass="14437">MTSLDTRNTVARFFTTVCVHLIILFVVALFYGKIFFIRKKNFPIFFPAYRFNKARHLFSLRSIRRAFKRCPVFLRYARSLSLHLTPFSLWFCLTPSEGPTVSAYVWDFFEFAPSQFLSLLES</sequence>
<comment type="caution">
    <text evidence="2">The sequence shown here is derived from an EMBL/GenBank/DDBJ whole genome shotgun (WGS) entry which is preliminary data.</text>
</comment>
<name>A0AAV1L1W1_9NEOP</name>
<evidence type="ECO:0000256" key="1">
    <source>
        <dbReference type="SAM" id="Phobius"/>
    </source>
</evidence>
<keyword evidence="1" id="KW-0472">Membrane</keyword>
<proteinExistence type="predicted"/>
<dbReference type="EMBL" id="CAVLGL010000082">
    <property type="protein sequence ID" value="CAK1588007.1"/>
    <property type="molecule type" value="Genomic_DNA"/>
</dbReference>
<gene>
    <name evidence="2" type="ORF">PARMNEM_LOCUS8700</name>
</gene>
<reference evidence="2 3" key="1">
    <citation type="submission" date="2023-11" db="EMBL/GenBank/DDBJ databases">
        <authorList>
            <person name="Hedman E."/>
            <person name="Englund M."/>
            <person name="Stromberg M."/>
            <person name="Nyberg Akerstrom W."/>
            <person name="Nylinder S."/>
            <person name="Jareborg N."/>
            <person name="Kallberg Y."/>
            <person name="Kronander E."/>
        </authorList>
    </citation>
    <scope>NUCLEOTIDE SEQUENCE [LARGE SCALE GENOMIC DNA]</scope>
</reference>